<name>A2Y1L0_ORYSI</name>
<evidence type="ECO:0000313" key="1">
    <source>
        <dbReference type="EMBL" id="EAY96970.1"/>
    </source>
</evidence>
<dbReference type="Gramene" id="BGIOSGA018586-TA">
    <property type="protein sequence ID" value="BGIOSGA018586-PA"/>
    <property type="gene ID" value="BGIOSGA018586"/>
</dbReference>
<organism evidence="1 2">
    <name type="scientific">Oryza sativa subsp. indica</name>
    <name type="common">Rice</name>
    <dbReference type="NCBI Taxonomy" id="39946"/>
    <lineage>
        <taxon>Eukaryota</taxon>
        <taxon>Viridiplantae</taxon>
        <taxon>Streptophyta</taxon>
        <taxon>Embryophyta</taxon>
        <taxon>Tracheophyta</taxon>
        <taxon>Spermatophyta</taxon>
        <taxon>Magnoliopsida</taxon>
        <taxon>Liliopsida</taxon>
        <taxon>Poales</taxon>
        <taxon>Poaceae</taxon>
        <taxon>BOP clade</taxon>
        <taxon>Oryzoideae</taxon>
        <taxon>Oryzeae</taxon>
        <taxon>Oryzinae</taxon>
        <taxon>Oryza</taxon>
        <taxon>Oryza sativa</taxon>
    </lineage>
</organism>
<evidence type="ECO:0000313" key="2">
    <source>
        <dbReference type="Proteomes" id="UP000007015"/>
    </source>
</evidence>
<sequence length="69" mass="7539">MGPSISTEAVDRHPVIASPSPQLCRCCYSGKRKLPQLQITGGPSSSSKLPSLKLCCETLSRRFDRVTDF</sequence>
<keyword evidence="2" id="KW-1185">Reference proteome</keyword>
<proteinExistence type="predicted"/>
<dbReference type="EMBL" id="CM000130">
    <property type="protein sequence ID" value="EAY96970.1"/>
    <property type="molecule type" value="Genomic_DNA"/>
</dbReference>
<dbReference type="AlphaFoldDB" id="A2Y1L0"/>
<dbReference type="HOGENOM" id="CLU_2780364_0_0_1"/>
<reference evidence="1 2" key="1">
    <citation type="journal article" date="2005" name="PLoS Biol.">
        <title>The genomes of Oryza sativa: a history of duplications.</title>
        <authorList>
            <person name="Yu J."/>
            <person name="Wang J."/>
            <person name="Lin W."/>
            <person name="Li S."/>
            <person name="Li H."/>
            <person name="Zhou J."/>
            <person name="Ni P."/>
            <person name="Dong W."/>
            <person name="Hu S."/>
            <person name="Zeng C."/>
            <person name="Zhang J."/>
            <person name="Zhang Y."/>
            <person name="Li R."/>
            <person name="Xu Z."/>
            <person name="Li S."/>
            <person name="Li X."/>
            <person name="Zheng H."/>
            <person name="Cong L."/>
            <person name="Lin L."/>
            <person name="Yin J."/>
            <person name="Geng J."/>
            <person name="Li G."/>
            <person name="Shi J."/>
            <person name="Liu J."/>
            <person name="Lv H."/>
            <person name="Li J."/>
            <person name="Wang J."/>
            <person name="Deng Y."/>
            <person name="Ran L."/>
            <person name="Shi X."/>
            <person name="Wang X."/>
            <person name="Wu Q."/>
            <person name="Li C."/>
            <person name="Ren X."/>
            <person name="Wang J."/>
            <person name="Wang X."/>
            <person name="Li D."/>
            <person name="Liu D."/>
            <person name="Zhang X."/>
            <person name="Ji Z."/>
            <person name="Zhao W."/>
            <person name="Sun Y."/>
            <person name="Zhang Z."/>
            <person name="Bao J."/>
            <person name="Han Y."/>
            <person name="Dong L."/>
            <person name="Ji J."/>
            <person name="Chen P."/>
            <person name="Wu S."/>
            <person name="Liu J."/>
            <person name="Xiao Y."/>
            <person name="Bu D."/>
            <person name="Tan J."/>
            <person name="Yang L."/>
            <person name="Ye C."/>
            <person name="Zhang J."/>
            <person name="Xu J."/>
            <person name="Zhou Y."/>
            <person name="Yu Y."/>
            <person name="Zhang B."/>
            <person name="Zhuang S."/>
            <person name="Wei H."/>
            <person name="Liu B."/>
            <person name="Lei M."/>
            <person name="Yu H."/>
            <person name="Li Y."/>
            <person name="Xu H."/>
            <person name="Wei S."/>
            <person name="He X."/>
            <person name="Fang L."/>
            <person name="Zhang Z."/>
            <person name="Zhang Y."/>
            <person name="Huang X."/>
            <person name="Su Z."/>
            <person name="Tong W."/>
            <person name="Li J."/>
            <person name="Tong Z."/>
            <person name="Li S."/>
            <person name="Ye J."/>
            <person name="Wang L."/>
            <person name="Fang L."/>
            <person name="Lei T."/>
            <person name="Chen C."/>
            <person name="Chen H."/>
            <person name="Xu Z."/>
            <person name="Li H."/>
            <person name="Huang H."/>
            <person name="Zhang F."/>
            <person name="Xu H."/>
            <person name="Li N."/>
            <person name="Zhao C."/>
            <person name="Li S."/>
            <person name="Dong L."/>
            <person name="Huang Y."/>
            <person name="Li L."/>
            <person name="Xi Y."/>
            <person name="Qi Q."/>
            <person name="Li W."/>
            <person name="Zhang B."/>
            <person name="Hu W."/>
            <person name="Zhang Y."/>
            <person name="Tian X."/>
            <person name="Jiao Y."/>
            <person name="Liang X."/>
            <person name="Jin J."/>
            <person name="Gao L."/>
            <person name="Zheng W."/>
            <person name="Hao B."/>
            <person name="Liu S."/>
            <person name="Wang W."/>
            <person name="Yuan L."/>
            <person name="Cao M."/>
            <person name="McDermott J."/>
            <person name="Samudrala R."/>
            <person name="Wang J."/>
            <person name="Wong G.K."/>
            <person name="Yang H."/>
        </authorList>
    </citation>
    <scope>NUCLEOTIDE SEQUENCE [LARGE SCALE GENOMIC DNA]</scope>
    <source>
        <strain evidence="2">cv. 93-11</strain>
    </source>
</reference>
<protein>
    <submittedName>
        <fullName evidence="1">Uncharacterized protein</fullName>
    </submittedName>
</protein>
<accession>A2Y1L0</accession>
<dbReference type="Proteomes" id="UP000007015">
    <property type="component" value="Chromosome 5"/>
</dbReference>
<gene>
    <name evidence="1" type="ORF">OsI_18890</name>
</gene>